<dbReference type="STRING" id="1962155.B1813_07280"/>
<comment type="caution">
    <text evidence="2">The sequence shown here is derived from an EMBL/GenBank/DDBJ whole genome shotgun (WGS) entry which is preliminary data.</text>
</comment>
<gene>
    <name evidence="2" type="ORF">B1813_07280</name>
</gene>
<feature type="compositionally biased region" description="Basic and acidic residues" evidence="1">
    <location>
        <begin position="29"/>
        <end position="42"/>
    </location>
</feature>
<protein>
    <submittedName>
        <fullName evidence="2">Uncharacterized protein</fullName>
    </submittedName>
</protein>
<reference evidence="2 3" key="1">
    <citation type="submission" date="2017-02" db="EMBL/GenBank/DDBJ databases">
        <title>Draft genome of Saccharomonospora sp. 154.</title>
        <authorList>
            <person name="Alonso-Carmona G.S."/>
            <person name="De La Haba R."/>
            <person name="Vera-Gargallo B."/>
            <person name="Sandoval-Trujillo A.H."/>
            <person name="Ramirez-Duran N."/>
            <person name="Ventosa A."/>
        </authorList>
    </citation>
    <scope>NUCLEOTIDE SEQUENCE [LARGE SCALE GENOMIC DNA]</scope>
    <source>
        <strain evidence="2 3">LRS4.154</strain>
    </source>
</reference>
<dbReference type="Proteomes" id="UP000192591">
    <property type="component" value="Unassembled WGS sequence"/>
</dbReference>
<name>A0A1V9A540_SACPI</name>
<sequence length="59" mass="6433">MRRDDEGNPHTPEPDDRPEHESGGLGHLPSKDVPEPPNRDDVVPDDDVTPDAGTIEPPD</sequence>
<keyword evidence="3" id="KW-1185">Reference proteome</keyword>
<dbReference type="RefSeq" id="WP_024877665.1">
    <property type="nucleotide sequence ID" value="NZ_AZUM01000011.1"/>
</dbReference>
<feature type="compositionally biased region" description="Basic and acidic residues" evidence="1">
    <location>
        <begin position="1"/>
        <end position="22"/>
    </location>
</feature>
<dbReference type="EMBL" id="MWIH01000005">
    <property type="protein sequence ID" value="OQO92064.1"/>
    <property type="molecule type" value="Genomic_DNA"/>
</dbReference>
<evidence type="ECO:0000313" key="3">
    <source>
        <dbReference type="Proteomes" id="UP000192591"/>
    </source>
</evidence>
<accession>A0A1V9A540</accession>
<feature type="region of interest" description="Disordered" evidence="1">
    <location>
        <begin position="1"/>
        <end position="59"/>
    </location>
</feature>
<evidence type="ECO:0000256" key="1">
    <source>
        <dbReference type="SAM" id="MobiDB-lite"/>
    </source>
</evidence>
<proteinExistence type="predicted"/>
<organism evidence="2 3">
    <name type="scientific">Saccharomonospora piscinae</name>
    <dbReference type="NCBI Taxonomy" id="687388"/>
    <lineage>
        <taxon>Bacteria</taxon>
        <taxon>Bacillati</taxon>
        <taxon>Actinomycetota</taxon>
        <taxon>Actinomycetes</taxon>
        <taxon>Pseudonocardiales</taxon>
        <taxon>Pseudonocardiaceae</taxon>
        <taxon>Saccharomonospora</taxon>
    </lineage>
</organism>
<evidence type="ECO:0000313" key="2">
    <source>
        <dbReference type="EMBL" id="OQO92064.1"/>
    </source>
</evidence>
<dbReference type="AlphaFoldDB" id="A0A1V9A540"/>